<name>K0X1D9_9BACT</name>
<organism evidence="1 2">
    <name type="scientific">Barnesiella intestinihominis YIT 11860</name>
    <dbReference type="NCBI Taxonomy" id="742726"/>
    <lineage>
        <taxon>Bacteria</taxon>
        <taxon>Pseudomonadati</taxon>
        <taxon>Bacteroidota</taxon>
        <taxon>Bacteroidia</taxon>
        <taxon>Bacteroidales</taxon>
        <taxon>Barnesiellaceae</taxon>
        <taxon>Barnesiella</taxon>
    </lineage>
</organism>
<reference evidence="1 2" key="1">
    <citation type="submission" date="2012-08" db="EMBL/GenBank/DDBJ databases">
        <title>The Genome Sequence of Barnesiella intestinihominis YIT 11860.</title>
        <authorList>
            <consortium name="The Broad Institute Genome Sequencing Platform"/>
            <person name="Earl A."/>
            <person name="Ward D."/>
            <person name="Feldgarden M."/>
            <person name="Gevers D."/>
            <person name="Morotomi M."/>
            <person name="Walker B."/>
            <person name="Young S.K."/>
            <person name="Zeng Q."/>
            <person name="Gargeya S."/>
            <person name="Fitzgerald M."/>
            <person name="Haas B."/>
            <person name="Abouelleil A."/>
            <person name="Alvarado L."/>
            <person name="Arachchi H.M."/>
            <person name="Berlin A.M."/>
            <person name="Chapman S.B."/>
            <person name="Goldberg J."/>
            <person name="Griggs A."/>
            <person name="Gujja S."/>
            <person name="Hansen M."/>
            <person name="Howarth C."/>
            <person name="Imamovic A."/>
            <person name="Larimer J."/>
            <person name="McCowen C."/>
            <person name="Montmayeur A."/>
            <person name="Murphy C."/>
            <person name="Neiman D."/>
            <person name="Pearson M."/>
            <person name="Priest M."/>
            <person name="Roberts A."/>
            <person name="Saif S."/>
            <person name="Shea T."/>
            <person name="Sisk P."/>
            <person name="Sykes S."/>
            <person name="Wortman J."/>
            <person name="Nusbaum C."/>
            <person name="Birren B."/>
        </authorList>
    </citation>
    <scope>NUCLEOTIDE SEQUENCE [LARGE SCALE GENOMIC DNA]</scope>
    <source>
        <strain evidence="1 2">YIT 11860</strain>
    </source>
</reference>
<sequence length="348" mass="38352">MWIYNIPACGQIVEYRFNRIGALMLKQRYAIMALLFATWLLGGCGGENSLQPGSPSEPQETASVTLSIYTGREISRAVGLPGDPGTSPEMPDAIENINLFMYVEPKNGAAAYMEHYYIELPESTAYYEFQAIDVPKCTASFYAIVNAGSHYEWDALSTEDEVMALTTIATPSRDLYAGTLLDLELVQMKHSGVIDAGLVASKVDIMYNIGTAISNYNAKPAGQKEHGDCTSAKVVSLKLKNVPKEGKFFAVRSNDPVVDHVVSLTGSSGPGQSAWINGRYDCYLYDSGTLDIELVVQSVYADTYVKMTTYNIHVDTPEDLAVAPYYLLRFDVVGFTQTEYNYRWTASI</sequence>
<dbReference type="STRING" id="742726.HMPREF9448_00919"/>
<dbReference type="Proteomes" id="UP000006044">
    <property type="component" value="Unassembled WGS sequence"/>
</dbReference>
<proteinExistence type="predicted"/>
<dbReference type="EMBL" id="ADLE01000007">
    <property type="protein sequence ID" value="EJZ65188.1"/>
    <property type="molecule type" value="Genomic_DNA"/>
</dbReference>
<comment type="caution">
    <text evidence="1">The sequence shown here is derived from an EMBL/GenBank/DDBJ whole genome shotgun (WGS) entry which is preliminary data.</text>
</comment>
<evidence type="ECO:0008006" key="3">
    <source>
        <dbReference type="Google" id="ProtNLM"/>
    </source>
</evidence>
<dbReference type="AlphaFoldDB" id="K0X1D9"/>
<dbReference type="HOGENOM" id="CLU_796107_0_0_10"/>
<keyword evidence="2" id="KW-1185">Reference proteome</keyword>
<protein>
    <recommendedName>
        <fullName evidence="3">Major fimbrial subunit protein N-terminal domain-containing protein</fullName>
    </recommendedName>
</protein>
<accession>K0X1D9</accession>
<evidence type="ECO:0000313" key="2">
    <source>
        <dbReference type="Proteomes" id="UP000006044"/>
    </source>
</evidence>
<gene>
    <name evidence="1" type="ORF">HMPREF9448_00919</name>
</gene>
<evidence type="ECO:0000313" key="1">
    <source>
        <dbReference type="EMBL" id="EJZ65188.1"/>
    </source>
</evidence>